<protein>
    <recommendedName>
        <fullName evidence="4 8">ATP phosphoribosyltransferase regulatory subunit</fullName>
    </recommendedName>
</protein>
<reference evidence="11" key="1">
    <citation type="journal article" date="2019" name="Int. J. Syst. Evol. Microbiol.">
        <title>The Global Catalogue of Microorganisms (GCM) 10K type strain sequencing project: providing services to taxonomists for standard genome sequencing and annotation.</title>
        <authorList>
            <consortium name="The Broad Institute Genomics Platform"/>
            <consortium name="The Broad Institute Genome Sequencing Center for Infectious Disease"/>
            <person name="Wu L."/>
            <person name="Ma J."/>
        </authorList>
    </citation>
    <scope>NUCLEOTIDE SEQUENCE [LARGE SCALE GENOMIC DNA]</scope>
    <source>
        <strain evidence="11">NBRC 105857</strain>
    </source>
</reference>
<evidence type="ECO:0000313" key="11">
    <source>
        <dbReference type="Proteomes" id="UP001156664"/>
    </source>
</evidence>
<evidence type="ECO:0000256" key="8">
    <source>
        <dbReference type="HAMAP-Rule" id="MF_00125"/>
    </source>
</evidence>
<keyword evidence="10" id="KW-0808">Transferase</keyword>
<dbReference type="InterPro" id="IPR045864">
    <property type="entry name" value="aa-tRNA-synth_II/BPL/LPL"/>
</dbReference>
<evidence type="ECO:0000256" key="7">
    <source>
        <dbReference type="ARBA" id="ARBA00025246"/>
    </source>
</evidence>
<evidence type="ECO:0000256" key="5">
    <source>
        <dbReference type="ARBA" id="ARBA00022490"/>
    </source>
</evidence>
<keyword evidence="11" id="KW-1185">Reference proteome</keyword>
<dbReference type="GO" id="GO:0016757">
    <property type="term" value="F:glycosyltransferase activity"/>
    <property type="evidence" value="ECO:0007669"/>
    <property type="project" value="UniProtKB-KW"/>
</dbReference>
<dbReference type="PIRSF" id="PIRSF001549">
    <property type="entry name" value="His-tRNA_synth"/>
    <property type="match status" value="1"/>
</dbReference>
<dbReference type="Gene3D" id="3.30.930.10">
    <property type="entry name" value="Bira Bifunctional Protein, Domain 2"/>
    <property type="match status" value="1"/>
</dbReference>
<keyword evidence="6 8" id="KW-0368">Histidine biosynthesis</keyword>
<dbReference type="Pfam" id="PF13393">
    <property type="entry name" value="tRNA-synt_His"/>
    <property type="match status" value="1"/>
</dbReference>
<comment type="subunit">
    <text evidence="8">Heteromultimer composed of HisG and HisZ subunits.</text>
</comment>
<dbReference type="PANTHER" id="PTHR11476:SF7">
    <property type="entry name" value="HISTIDINE--TRNA LIGASE"/>
    <property type="match status" value="1"/>
</dbReference>
<comment type="miscellaneous">
    <text evidence="8">This function is generally fulfilled by the C-terminal part of HisG, which is missing in some bacteria such as this one.</text>
</comment>
<evidence type="ECO:0000256" key="3">
    <source>
        <dbReference type="ARBA" id="ARBA00005539"/>
    </source>
</evidence>
<comment type="caution">
    <text evidence="10">The sequence shown here is derived from an EMBL/GenBank/DDBJ whole genome shotgun (WGS) entry which is preliminary data.</text>
</comment>
<dbReference type="PANTHER" id="PTHR11476">
    <property type="entry name" value="HISTIDYL-TRNA SYNTHETASE"/>
    <property type="match status" value="1"/>
</dbReference>
<keyword evidence="8" id="KW-0028">Amino-acid biosynthesis</keyword>
<evidence type="ECO:0000259" key="9">
    <source>
        <dbReference type="Pfam" id="PF13393"/>
    </source>
</evidence>
<accession>A0ABQ5YWG1</accession>
<evidence type="ECO:0000256" key="1">
    <source>
        <dbReference type="ARBA" id="ARBA00004496"/>
    </source>
</evidence>
<comment type="pathway">
    <text evidence="2 8">Amino-acid biosynthesis; L-histidine biosynthesis; L-histidine from 5-phospho-alpha-D-ribose 1-diphosphate: step 1/9.</text>
</comment>
<sequence>MSAWLLPESVADVLPSEARRIEELRRAVLDRFRVYGYEMVMPPLLEYTESLLGNADPSLDLQTFKLLDQASGRMLGLRADTTPQVARIDAHILNRKGATRLCYCGPVLHTQARGLHNTREPIQCGAELYGCSGIEADLEVLTLAVDTLVVSRLKGFRLALSHAGLLAAILKDQGLAASQMRALHQALAQKDRVLLTELLVGVAPQLAKSVISLIDLYGPITGTSQCALARARSVLPKTQPVESVLMQLEVLVSRLRDSAEHLPDLMLDLADVASFEYHSGVVFAAFVSGCPNAILRGGRYDDVGAVYGRARPATGFSVDLRELASLQGAQATAKSAIRAPWRHDTELVKAVRALRARGEVVVQSLPNTEQEEEEFICDRELVHTGHGWQVQAINANQESKE</sequence>
<dbReference type="NCBIfam" id="NF009086">
    <property type="entry name" value="PRK12421.1"/>
    <property type="match status" value="1"/>
</dbReference>
<feature type="domain" description="Class II Histidinyl-tRNA synthetase (HisRS)-like catalytic core" evidence="9">
    <location>
        <begin position="10"/>
        <end position="323"/>
    </location>
</feature>
<dbReference type="Proteomes" id="UP001156664">
    <property type="component" value="Unassembled WGS sequence"/>
</dbReference>
<proteinExistence type="inferred from homology"/>
<evidence type="ECO:0000313" key="10">
    <source>
        <dbReference type="EMBL" id="GLR27735.1"/>
    </source>
</evidence>
<name>A0ABQ5YWG1_9BURK</name>
<dbReference type="SUPFAM" id="SSF55681">
    <property type="entry name" value="Class II aaRS and biotin synthetases"/>
    <property type="match status" value="1"/>
</dbReference>
<evidence type="ECO:0000256" key="4">
    <source>
        <dbReference type="ARBA" id="ARBA00020397"/>
    </source>
</evidence>
<dbReference type="NCBIfam" id="NF008935">
    <property type="entry name" value="PRK12292.1-1"/>
    <property type="match status" value="1"/>
</dbReference>
<dbReference type="InterPro" id="IPR004516">
    <property type="entry name" value="HisRS/HisZ"/>
</dbReference>
<keyword evidence="10" id="KW-0328">Glycosyltransferase</keyword>
<dbReference type="EMBL" id="BSOJ01000038">
    <property type="protein sequence ID" value="GLR27735.1"/>
    <property type="molecule type" value="Genomic_DNA"/>
</dbReference>
<organism evidence="10 11">
    <name type="scientific">Limnobacter litoralis</name>
    <dbReference type="NCBI Taxonomy" id="481366"/>
    <lineage>
        <taxon>Bacteria</taxon>
        <taxon>Pseudomonadati</taxon>
        <taxon>Pseudomonadota</taxon>
        <taxon>Betaproteobacteria</taxon>
        <taxon>Burkholderiales</taxon>
        <taxon>Burkholderiaceae</taxon>
        <taxon>Limnobacter</taxon>
    </lineage>
</organism>
<dbReference type="HAMAP" id="MF_00125">
    <property type="entry name" value="HisZ"/>
    <property type="match status" value="1"/>
</dbReference>
<comment type="function">
    <text evidence="7 8">Required for the first step of histidine biosynthesis. May allow the feedback regulation of ATP phosphoribosyltransferase activity by histidine.</text>
</comment>
<dbReference type="InterPro" id="IPR004517">
    <property type="entry name" value="HisZ"/>
</dbReference>
<dbReference type="InterPro" id="IPR041715">
    <property type="entry name" value="HisRS-like_core"/>
</dbReference>
<gene>
    <name evidence="8 10" type="primary">hisZ</name>
    <name evidence="10" type="ORF">GCM10007875_28270</name>
</gene>
<evidence type="ECO:0000256" key="6">
    <source>
        <dbReference type="ARBA" id="ARBA00023102"/>
    </source>
</evidence>
<evidence type="ECO:0000256" key="2">
    <source>
        <dbReference type="ARBA" id="ARBA00004667"/>
    </source>
</evidence>
<dbReference type="RefSeq" id="WP_284282603.1">
    <property type="nucleotide sequence ID" value="NZ_BSOJ01000038.1"/>
</dbReference>
<comment type="subcellular location">
    <subcellularLocation>
        <location evidence="1 8">Cytoplasm</location>
    </subcellularLocation>
</comment>
<comment type="similarity">
    <text evidence="3 8">Belongs to the class-II aminoacyl-tRNA synthetase family. HisZ subfamily.</text>
</comment>
<keyword evidence="5 8" id="KW-0963">Cytoplasm</keyword>